<keyword evidence="3" id="KW-1185">Reference proteome</keyword>
<evidence type="ECO:0000256" key="1">
    <source>
        <dbReference type="SAM" id="MobiDB-lite"/>
    </source>
</evidence>
<proteinExistence type="predicted"/>
<dbReference type="Proteomes" id="UP000004682">
    <property type="component" value="Unassembled WGS sequence"/>
</dbReference>
<protein>
    <submittedName>
        <fullName evidence="2">Uncharacterized protein</fullName>
    </submittedName>
</protein>
<dbReference type="EMBL" id="JH692067">
    <property type="protein sequence ID" value="EIP85339.1"/>
    <property type="molecule type" value="Genomic_DNA"/>
</dbReference>
<gene>
    <name evidence="2" type="ORF">A33K_17893</name>
</gene>
<sequence length="114" mass="13034">MVARKNPVQPTNCDKRLRKYDTSVQVLRTTVSDHRRKAPESGMTRRSARRAAATRGPPGDARPYYAREAPRGVCAAPHRAPDFRRLIRCNARFARLNRRRGRDIGSIQSLHSNR</sequence>
<reference evidence="3" key="1">
    <citation type="journal article" date="2012" name="J. Bacteriol.">
        <title>Revised Genome Sequence of Burkholderia thailandensis MSMB43 with Improved Annotation.</title>
        <authorList>
            <person name="Zhuo Y."/>
            <person name="Liu L."/>
            <person name="Wang Q."/>
            <person name="Liu X."/>
            <person name="Ren B."/>
            <person name="Liu M."/>
            <person name="Ni P."/>
            <person name="Cheng Y.Q."/>
            <person name="Zhang L."/>
        </authorList>
    </citation>
    <scope>NUCLEOTIDE SEQUENCE [LARGE SCALE GENOMIC DNA]</scope>
    <source>
        <strain evidence="3">MSMB43</strain>
    </source>
</reference>
<feature type="compositionally biased region" description="Low complexity" evidence="1">
    <location>
        <begin position="50"/>
        <end position="63"/>
    </location>
</feature>
<organism evidence="2 3">
    <name type="scientific">Burkholderia humptydooensis MSMB43</name>
    <dbReference type="NCBI Taxonomy" id="441157"/>
    <lineage>
        <taxon>Bacteria</taxon>
        <taxon>Pseudomonadati</taxon>
        <taxon>Pseudomonadota</taxon>
        <taxon>Betaproteobacteria</taxon>
        <taxon>Burkholderiales</taxon>
        <taxon>Burkholderiaceae</taxon>
        <taxon>Burkholderia</taxon>
        <taxon>pseudomallei group</taxon>
    </lineage>
</organism>
<name>A0ABN0FZD9_9BURK</name>
<feature type="region of interest" description="Disordered" evidence="1">
    <location>
        <begin position="31"/>
        <end position="69"/>
    </location>
</feature>
<feature type="region of interest" description="Disordered" evidence="1">
    <location>
        <begin position="1"/>
        <end position="20"/>
    </location>
</feature>
<evidence type="ECO:0000313" key="3">
    <source>
        <dbReference type="Proteomes" id="UP000004682"/>
    </source>
</evidence>
<evidence type="ECO:0000313" key="2">
    <source>
        <dbReference type="EMBL" id="EIP85339.1"/>
    </source>
</evidence>
<accession>A0ABN0FZD9</accession>